<evidence type="ECO:0000313" key="8">
    <source>
        <dbReference type="Proteomes" id="UP001046870"/>
    </source>
</evidence>
<dbReference type="PANTHER" id="PTHR10903">
    <property type="entry name" value="GTPASE, IMAP FAMILY MEMBER-RELATED"/>
    <property type="match status" value="1"/>
</dbReference>
<gene>
    <name evidence="7" type="ORF">MATL_G00198510</name>
</gene>
<feature type="coiled-coil region" evidence="4">
    <location>
        <begin position="209"/>
        <end position="244"/>
    </location>
</feature>
<dbReference type="AlphaFoldDB" id="A0A9D3SZF8"/>
<dbReference type="Proteomes" id="UP001046870">
    <property type="component" value="Chromosome 17"/>
</dbReference>
<name>A0A9D3SZF8_MEGAT</name>
<evidence type="ECO:0000256" key="2">
    <source>
        <dbReference type="ARBA" id="ARBA00022741"/>
    </source>
</evidence>
<dbReference type="PANTHER" id="PTHR10903:SF107">
    <property type="entry name" value="GTPASE IMAP FAMILY MEMBER 4-LIKE-RELATED"/>
    <property type="match status" value="1"/>
</dbReference>
<dbReference type="GO" id="GO:0005525">
    <property type="term" value="F:GTP binding"/>
    <property type="evidence" value="ECO:0007669"/>
    <property type="project" value="UniProtKB-KW"/>
</dbReference>
<reference evidence="7" key="1">
    <citation type="submission" date="2021-01" db="EMBL/GenBank/DDBJ databases">
        <authorList>
            <person name="Zahm M."/>
            <person name="Roques C."/>
            <person name="Cabau C."/>
            <person name="Klopp C."/>
            <person name="Donnadieu C."/>
            <person name="Jouanno E."/>
            <person name="Lampietro C."/>
            <person name="Louis A."/>
            <person name="Herpin A."/>
            <person name="Echchiki A."/>
            <person name="Berthelot C."/>
            <person name="Parey E."/>
            <person name="Roest-Crollius H."/>
            <person name="Braasch I."/>
            <person name="Postlethwait J."/>
            <person name="Bobe J."/>
            <person name="Montfort J."/>
            <person name="Bouchez O."/>
            <person name="Begum T."/>
            <person name="Mejri S."/>
            <person name="Adams A."/>
            <person name="Chen W.-J."/>
            <person name="Guiguen Y."/>
        </authorList>
    </citation>
    <scope>NUCLEOTIDE SEQUENCE</scope>
    <source>
        <strain evidence="7">YG-15Mar2019-1</strain>
        <tissue evidence="7">Brain</tissue>
    </source>
</reference>
<evidence type="ECO:0000256" key="1">
    <source>
        <dbReference type="ARBA" id="ARBA00008535"/>
    </source>
</evidence>
<keyword evidence="3" id="KW-0342">GTP-binding</keyword>
<dbReference type="SUPFAM" id="SSF52540">
    <property type="entry name" value="P-loop containing nucleoside triphosphate hydrolases"/>
    <property type="match status" value="1"/>
</dbReference>
<dbReference type="Gene3D" id="3.40.50.300">
    <property type="entry name" value="P-loop containing nucleotide triphosphate hydrolases"/>
    <property type="match status" value="1"/>
</dbReference>
<keyword evidence="8" id="KW-1185">Reference proteome</keyword>
<feature type="region of interest" description="Disordered" evidence="5">
    <location>
        <begin position="248"/>
        <end position="276"/>
    </location>
</feature>
<organism evidence="7 8">
    <name type="scientific">Megalops atlanticus</name>
    <name type="common">Tarpon</name>
    <name type="synonym">Clupea gigantea</name>
    <dbReference type="NCBI Taxonomy" id="7932"/>
    <lineage>
        <taxon>Eukaryota</taxon>
        <taxon>Metazoa</taxon>
        <taxon>Chordata</taxon>
        <taxon>Craniata</taxon>
        <taxon>Vertebrata</taxon>
        <taxon>Euteleostomi</taxon>
        <taxon>Actinopterygii</taxon>
        <taxon>Neopterygii</taxon>
        <taxon>Teleostei</taxon>
        <taxon>Elopiformes</taxon>
        <taxon>Megalopidae</taxon>
        <taxon>Megalops</taxon>
    </lineage>
</organism>
<feature type="domain" description="AIG1-type G" evidence="6">
    <location>
        <begin position="1"/>
        <end position="197"/>
    </location>
</feature>
<keyword evidence="4" id="KW-0175">Coiled coil</keyword>
<accession>A0A9D3SZF8</accession>
<proteinExistence type="inferred from homology"/>
<evidence type="ECO:0000313" key="7">
    <source>
        <dbReference type="EMBL" id="KAG7462054.1"/>
    </source>
</evidence>
<comment type="similarity">
    <text evidence="1">Belongs to the TRAFAC class TrmE-Era-EngA-EngB-Septin-like GTPase superfamily. AIG1/Toc34/Toc159-like paraseptin GTPase family. IAN subfamily.</text>
</comment>
<dbReference type="InterPro" id="IPR045058">
    <property type="entry name" value="GIMA/IAN/Toc"/>
</dbReference>
<sequence>MSELRIVLVGKIGAGKTSAGNTILGRKEFRSEGAICVKRQGEVAGRQVTVVDTPGWDRVNMQRTPEQVKQEIVRSASLCPPGPHAFLLVIPVGEFPEREKKTVKKHLYLLGERAWRHMMVLFTSEEELRDTAIEERIEKEGESLRWLLEKCGNRYHFLSSAPDCPRTQVTELLKKVEQMVEENCGDFYLPQVYYDIIESRTPRELTELRVKYEEREEQLKQRFRKKEEEMKKKFEEEFSRRENELMSRKRSRSIDIPPNLSGDRGDEELNEQKQERIKEPEIQRGELLEAVRMGYREEAIALLKYYMKPALVVLLSVIGALIGAIE</sequence>
<protein>
    <recommendedName>
        <fullName evidence="6">AIG1-type G domain-containing protein</fullName>
    </recommendedName>
</protein>
<dbReference type="EMBL" id="JAFDVH010000017">
    <property type="protein sequence ID" value="KAG7462054.1"/>
    <property type="molecule type" value="Genomic_DNA"/>
</dbReference>
<evidence type="ECO:0000256" key="5">
    <source>
        <dbReference type="SAM" id="MobiDB-lite"/>
    </source>
</evidence>
<dbReference type="FunFam" id="3.40.50.300:FF:002274">
    <property type="entry name" value="Si:dkeyp-69e1.8"/>
    <property type="match status" value="1"/>
</dbReference>
<comment type="caution">
    <text evidence="7">The sequence shown here is derived from an EMBL/GenBank/DDBJ whole genome shotgun (WGS) entry which is preliminary data.</text>
</comment>
<dbReference type="InterPro" id="IPR006703">
    <property type="entry name" value="G_AIG1"/>
</dbReference>
<dbReference type="Pfam" id="PF04548">
    <property type="entry name" value="AIG1"/>
    <property type="match status" value="1"/>
</dbReference>
<dbReference type="InterPro" id="IPR027417">
    <property type="entry name" value="P-loop_NTPase"/>
</dbReference>
<dbReference type="OrthoDB" id="8954335at2759"/>
<dbReference type="CDD" id="cd01852">
    <property type="entry name" value="AIG1"/>
    <property type="match status" value="1"/>
</dbReference>
<evidence type="ECO:0000256" key="3">
    <source>
        <dbReference type="ARBA" id="ARBA00023134"/>
    </source>
</evidence>
<evidence type="ECO:0000256" key="4">
    <source>
        <dbReference type="SAM" id="Coils"/>
    </source>
</evidence>
<dbReference type="PROSITE" id="PS51720">
    <property type="entry name" value="G_AIG1"/>
    <property type="match status" value="1"/>
</dbReference>
<evidence type="ECO:0000259" key="6">
    <source>
        <dbReference type="PROSITE" id="PS51720"/>
    </source>
</evidence>
<keyword evidence="2" id="KW-0547">Nucleotide-binding</keyword>